<protein>
    <recommendedName>
        <fullName evidence="3">Metallo-beta-lactamase domain-containing protein</fullName>
    </recommendedName>
</protein>
<dbReference type="EMBL" id="AP021879">
    <property type="protein sequence ID" value="BBO92219.1"/>
    <property type="molecule type" value="Genomic_DNA"/>
</dbReference>
<dbReference type="Gene3D" id="3.60.15.10">
    <property type="entry name" value="Ribonuclease Z/Hydroxyacylglutathione hydrolase-like"/>
    <property type="match status" value="1"/>
</dbReference>
<organism evidence="1 2">
    <name type="scientific">Desulfosarcina ovata subsp. ovata</name>
    <dbReference type="NCBI Taxonomy" id="2752305"/>
    <lineage>
        <taxon>Bacteria</taxon>
        <taxon>Pseudomonadati</taxon>
        <taxon>Thermodesulfobacteriota</taxon>
        <taxon>Desulfobacteria</taxon>
        <taxon>Desulfobacterales</taxon>
        <taxon>Desulfosarcinaceae</taxon>
        <taxon>Desulfosarcina</taxon>
    </lineage>
</organism>
<accession>A0A5K8AI99</accession>
<dbReference type="AlphaFoldDB" id="A0A5K8AI99"/>
<dbReference type="InterPro" id="IPR036866">
    <property type="entry name" value="RibonucZ/Hydroxyglut_hydro"/>
</dbReference>
<keyword evidence="2" id="KW-1185">Reference proteome</keyword>
<reference evidence="1 2" key="1">
    <citation type="submission" date="2019-11" db="EMBL/GenBank/DDBJ databases">
        <title>Comparative genomics of hydrocarbon-degrading Desulfosarcina strains.</title>
        <authorList>
            <person name="Watanabe M."/>
            <person name="Kojima H."/>
            <person name="Fukui M."/>
        </authorList>
    </citation>
    <scope>NUCLEOTIDE SEQUENCE [LARGE SCALE GENOMIC DNA]</scope>
    <source>
        <strain evidence="2">oXyS1</strain>
    </source>
</reference>
<gene>
    <name evidence="1" type="ORF">DSCOOX_53990</name>
</gene>
<dbReference type="Proteomes" id="UP000422108">
    <property type="component" value="Chromosome"/>
</dbReference>
<name>A0A5K8AI99_9BACT</name>
<proteinExistence type="predicted"/>
<evidence type="ECO:0000313" key="1">
    <source>
        <dbReference type="EMBL" id="BBO92219.1"/>
    </source>
</evidence>
<evidence type="ECO:0008006" key="3">
    <source>
        <dbReference type="Google" id="ProtNLM"/>
    </source>
</evidence>
<evidence type="ECO:0000313" key="2">
    <source>
        <dbReference type="Proteomes" id="UP000422108"/>
    </source>
</evidence>
<dbReference type="SUPFAM" id="SSF56281">
    <property type="entry name" value="Metallo-hydrolase/oxidoreductase"/>
    <property type="match status" value="1"/>
</dbReference>
<sequence>MLSMKARLNELESFLFTSDTIFFKENWVNETPPGWLIRDMSGWYKSLVKLKNIAAKENANVVFGHDPEVFAQFAVKVHGE</sequence>